<dbReference type="AlphaFoldDB" id="A0A1I7L1X5"/>
<protein>
    <submittedName>
        <fullName evidence="3">Restriction system protein</fullName>
    </submittedName>
</protein>
<dbReference type="PANTHER" id="PTHR30015">
    <property type="entry name" value="MRR RESTRICTION SYSTEM PROTEIN"/>
    <property type="match status" value="1"/>
</dbReference>
<reference evidence="4" key="1">
    <citation type="submission" date="2016-10" db="EMBL/GenBank/DDBJ databases">
        <authorList>
            <person name="Varghese N."/>
        </authorList>
    </citation>
    <scope>NUCLEOTIDE SEQUENCE [LARGE SCALE GENOMIC DNA]</scope>
    <source>
        <strain evidence="4">DSM 17980</strain>
    </source>
</reference>
<dbReference type="GO" id="GO:0009307">
    <property type="term" value="P:DNA restriction-modification system"/>
    <property type="evidence" value="ECO:0007669"/>
    <property type="project" value="InterPro"/>
</dbReference>
<sequence length="184" mass="21108">MARRRPRDPVEEAVGLLLLPGFLIVMRAYGYLRYPWWAIIAFTILILALIMLAFALSPRGRKATLNEIDKMSGEQFELTLQYYLKRTGWKVRTTPRSGDFGADLVGTDPQGVPCVIQAKRWNQRVGIKAVQEVIGAKAYYNAQRALLITNNYLTDAAYDLAKKSNVEVWNRRRLEIEIRKVLYS</sequence>
<evidence type="ECO:0000313" key="3">
    <source>
        <dbReference type="EMBL" id="SFV03743.1"/>
    </source>
</evidence>
<keyword evidence="1" id="KW-0812">Transmembrane</keyword>
<organism evidence="3 4">
    <name type="scientific">Alicyclobacillus macrosporangiidus</name>
    <dbReference type="NCBI Taxonomy" id="392015"/>
    <lineage>
        <taxon>Bacteria</taxon>
        <taxon>Bacillati</taxon>
        <taxon>Bacillota</taxon>
        <taxon>Bacilli</taxon>
        <taxon>Bacillales</taxon>
        <taxon>Alicyclobacillaceae</taxon>
        <taxon>Alicyclobacillus</taxon>
    </lineage>
</organism>
<dbReference type="Proteomes" id="UP000183508">
    <property type="component" value="Unassembled WGS sequence"/>
</dbReference>
<keyword evidence="4" id="KW-1185">Reference proteome</keyword>
<dbReference type="InterPro" id="IPR007560">
    <property type="entry name" value="Restrct_endonuc_IV_Mrr"/>
</dbReference>
<dbReference type="Pfam" id="PF04471">
    <property type="entry name" value="Mrr_cat"/>
    <property type="match status" value="1"/>
</dbReference>
<dbReference type="GO" id="GO:0003677">
    <property type="term" value="F:DNA binding"/>
    <property type="evidence" value="ECO:0007669"/>
    <property type="project" value="InterPro"/>
</dbReference>
<dbReference type="Gene3D" id="3.40.1350.10">
    <property type="match status" value="1"/>
</dbReference>
<dbReference type="InterPro" id="IPR011335">
    <property type="entry name" value="Restrct_endonuc-II-like"/>
</dbReference>
<evidence type="ECO:0000256" key="1">
    <source>
        <dbReference type="SAM" id="Phobius"/>
    </source>
</evidence>
<dbReference type="PANTHER" id="PTHR30015:SF6">
    <property type="entry name" value="SLL1429 PROTEIN"/>
    <property type="match status" value="1"/>
</dbReference>
<dbReference type="STRING" id="392015.SAMN05421543_12328"/>
<keyword evidence="1" id="KW-1133">Transmembrane helix</keyword>
<dbReference type="GO" id="GO:0015666">
    <property type="term" value="F:restriction endodeoxyribonuclease activity"/>
    <property type="evidence" value="ECO:0007669"/>
    <property type="project" value="TreeGrafter"/>
</dbReference>
<gene>
    <name evidence="3" type="ORF">SAMN05421543_12328</name>
</gene>
<evidence type="ECO:0000313" key="4">
    <source>
        <dbReference type="Proteomes" id="UP000183508"/>
    </source>
</evidence>
<feature type="domain" description="Restriction endonuclease type IV Mrr" evidence="2">
    <location>
        <begin position="68"/>
        <end position="174"/>
    </location>
</feature>
<dbReference type="RefSeq" id="WP_245784042.1">
    <property type="nucleotide sequence ID" value="NZ_FPBV01000023.1"/>
</dbReference>
<accession>A0A1I7L1X5</accession>
<name>A0A1I7L1X5_9BACL</name>
<dbReference type="EMBL" id="FPBV01000023">
    <property type="protein sequence ID" value="SFV03743.1"/>
    <property type="molecule type" value="Genomic_DNA"/>
</dbReference>
<evidence type="ECO:0000259" key="2">
    <source>
        <dbReference type="Pfam" id="PF04471"/>
    </source>
</evidence>
<dbReference type="InterPro" id="IPR011856">
    <property type="entry name" value="tRNA_endonuc-like_dom_sf"/>
</dbReference>
<dbReference type="InterPro" id="IPR052906">
    <property type="entry name" value="Type_IV_Methyl-Rstrct_Enzyme"/>
</dbReference>
<feature type="transmembrane region" description="Helical" evidence="1">
    <location>
        <begin position="12"/>
        <end position="30"/>
    </location>
</feature>
<dbReference type="SUPFAM" id="SSF52980">
    <property type="entry name" value="Restriction endonuclease-like"/>
    <property type="match status" value="1"/>
</dbReference>
<feature type="transmembrane region" description="Helical" evidence="1">
    <location>
        <begin position="36"/>
        <end position="56"/>
    </location>
</feature>
<keyword evidence="1" id="KW-0472">Membrane</keyword>
<proteinExistence type="predicted"/>